<dbReference type="AlphaFoldDB" id="A0A6C0EEU5"/>
<protein>
    <recommendedName>
        <fullName evidence="2">Papain-like cysteine peptidase</fullName>
    </recommendedName>
</protein>
<evidence type="ECO:0008006" key="2">
    <source>
        <dbReference type="Google" id="ProtNLM"/>
    </source>
</evidence>
<reference evidence="1" key="1">
    <citation type="journal article" date="2020" name="Nature">
        <title>Giant virus diversity and host interactions through global metagenomics.</title>
        <authorList>
            <person name="Schulz F."/>
            <person name="Roux S."/>
            <person name="Paez-Espino D."/>
            <person name="Jungbluth S."/>
            <person name="Walsh D.A."/>
            <person name="Denef V.J."/>
            <person name="McMahon K.D."/>
            <person name="Konstantinidis K.T."/>
            <person name="Eloe-Fadrosh E.A."/>
            <person name="Kyrpides N.C."/>
            <person name="Woyke T."/>
        </authorList>
    </citation>
    <scope>NUCLEOTIDE SEQUENCE</scope>
    <source>
        <strain evidence="1">GVMAG-M-3300023179-33</strain>
    </source>
</reference>
<sequence>MKLKFISLGHRCHISSILSLNKLRNEAYPFDNIIYSIEGIIDCFKNNFINFFPKNIICEYVFVGTDHPESDSNGNRKLFRGKYGSFTHHDLNNDMVIESFKNRINRLKEYLSNTNDEVIFLRTAMDDEEINLLNELINTIQIIYPELKFKIFLIYDNKNIPEIILKYNDYAYIVNSIMITLDQNSNTNSNSYNYLFKYFKNINNLDDIKINDEFVNSNLIFKNDDYKGYAILDGIFPYDKNN</sequence>
<name>A0A6C0EEU5_9ZZZZ</name>
<accession>A0A6C0EEU5</accession>
<dbReference type="EMBL" id="MN739822">
    <property type="protein sequence ID" value="QHT27438.1"/>
    <property type="molecule type" value="Genomic_DNA"/>
</dbReference>
<evidence type="ECO:0000313" key="1">
    <source>
        <dbReference type="EMBL" id="QHT27438.1"/>
    </source>
</evidence>
<organism evidence="1">
    <name type="scientific">viral metagenome</name>
    <dbReference type="NCBI Taxonomy" id="1070528"/>
    <lineage>
        <taxon>unclassified sequences</taxon>
        <taxon>metagenomes</taxon>
        <taxon>organismal metagenomes</taxon>
    </lineage>
</organism>
<proteinExistence type="predicted"/>
<dbReference type="Pfam" id="PF08795">
    <property type="entry name" value="DUF1796"/>
    <property type="match status" value="1"/>
</dbReference>
<dbReference type="InterPro" id="IPR014903">
    <property type="entry name" value="DUF1796"/>
</dbReference>